<feature type="region of interest" description="Disordered" evidence="3">
    <location>
        <begin position="320"/>
        <end position="390"/>
    </location>
</feature>
<organism evidence="5 6">
    <name type="scientific">Tetraparma gracilis</name>
    <dbReference type="NCBI Taxonomy" id="2962635"/>
    <lineage>
        <taxon>Eukaryota</taxon>
        <taxon>Sar</taxon>
        <taxon>Stramenopiles</taxon>
        <taxon>Ochrophyta</taxon>
        <taxon>Bolidophyceae</taxon>
        <taxon>Parmales</taxon>
        <taxon>Triparmaceae</taxon>
        <taxon>Tetraparma</taxon>
    </lineage>
</organism>
<name>A0ABQ6MXU5_9STRA</name>
<dbReference type="InterPro" id="IPR011498">
    <property type="entry name" value="Kelch_2"/>
</dbReference>
<protein>
    <recommendedName>
        <fullName evidence="4">BTB domain-containing protein</fullName>
    </recommendedName>
</protein>
<dbReference type="PANTHER" id="PTHR23244">
    <property type="entry name" value="KELCH REPEAT DOMAIN"/>
    <property type="match status" value="1"/>
</dbReference>
<dbReference type="SUPFAM" id="SSF117281">
    <property type="entry name" value="Kelch motif"/>
    <property type="match status" value="2"/>
</dbReference>
<feature type="compositionally biased region" description="Polar residues" evidence="3">
    <location>
        <begin position="320"/>
        <end position="330"/>
    </location>
</feature>
<proteinExistence type="predicted"/>
<feature type="domain" description="BTB" evidence="4">
    <location>
        <begin position="474"/>
        <end position="537"/>
    </location>
</feature>
<accession>A0ABQ6MXU5</accession>
<feature type="compositionally biased region" description="Low complexity" evidence="3">
    <location>
        <begin position="367"/>
        <end position="376"/>
    </location>
</feature>
<dbReference type="InterPro" id="IPR006652">
    <property type="entry name" value="Kelch_1"/>
</dbReference>
<dbReference type="Pfam" id="PF24681">
    <property type="entry name" value="Kelch_KLHDC2_KLHL20_DRC7"/>
    <property type="match status" value="1"/>
</dbReference>
<dbReference type="InterPro" id="IPR011333">
    <property type="entry name" value="SKP1/BTB/POZ_sf"/>
</dbReference>
<feature type="region of interest" description="Disordered" evidence="3">
    <location>
        <begin position="32"/>
        <end position="64"/>
    </location>
</feature>
<dbReference type="InterPro" id="IPR015915">
    <property type="entry name" value="Kelch-typ_b-propeller"/>
</dbReference>
<comment type="caution">
    <text evidence="5">The sequence shown here is derived from an EMBL/GenBank/DDBJ whole genome shotgun (WGS) entry which is preliminary data.</text>
</comment>
<dbReference type="Gene3D" id="3.30.710.10">
    <property type="entry name" value="Potassium Channel Kv1.1, Chain A"/>
    <property type="match status" value="1"/>
</dbReference>
<gene>
    <name evidence="5" type="ORF">TeGR_g2019</name>
</gene>
<dbReference type="Pfam" id="PF07646">
    <property type="entry name" value="Kelch_2"/>
    <property type="match status" value="1"/>
</dbReference>
<keyword evidence="6" id="KW-1185">Reference proteome</keyword>
<dbReference type="InterPro" id="IPR000210">
    <property type="entry name" value="BTB/POZ_dom"/>
</dbReference>
<dbReference type="SMART" id="SM00225">
    <property type="entry name" value="BTB"/>
    <property type="match status" value="1"/>
</dbReference>
<dbReference type="EMBL" id="BRYB01003392">
    <property type="protein sequence ID" value="GMI35890.1"/>
    <property type="molecule type" value="Genomic_DNA"/>
</dbReference>
<evidence type="ECO:0000256" key="1">
    <source>
        <dbReference type="ARBA" id="ARBA00022441"/>
    </source>
</evidence>
<evidence type="ECO:0000256" key="2">
    <source>
        <dbReference type="ARBA" id="ARBA00022737"/>
    </source>
</evidence>
<dbReference type="Pfam" id="PF00651">
    <property type="entry name" value="BTB"/>
    <property type="match status" value="1"/>
</dbReference>
<dbReference type="Proteomes" id="UP001165060">
    <property type="component" value="Unassembled WGS sequence"/>
</dbReference>
<dbReference type="SUPFAM" id="SSF54695">
    <property type="entry name" value="POZ domain"/>
    <property type="match status" value="1"/>
</dbReference>
<evidence type="ECO:0000313" key="6">
    <source>
        <dbReference type="Proteomes" id="UP001165060"/>
    </source>
</evidence>
<sequence length="590" mass="62435">MGSTLYLFGGYGGSSRLSSFYSCDLLPQGRGSSPEWRLLDPPPGSGSDTSQGPGQGPGPRENNGVILRDLSSGRLYVFAGYNGSTWLNDLWEFDAGSGRWTEHEYGHPPGGGAAGGTLTGPPPAPSPRFGYVGGIHGGRLYVFGGYDGSRWLNDMWSFELATSSWTELRPGGGVSGQVPSIRSCPCWSVARAGTEHATLLLYGGYDGVNRMADFHGFHFGSRTWFQMPQPPDMPRPSPRYFHGCVMYEGEPAPPPAKPRGSPEASDEPSKTPSAATLLSFKPGSKLVVLGGYNGSDRLGDIWIYDFDLCHWTELYISGHTSPPAQDGQENSSDGPGGATSPAPPSQPSSPDPFPGADGAFPPPAPRDPLAGPLDPDSPLQPSAAPDFGKLYAAPPPHWAKPSGRSSLVVECHGSTIYLFGGYNGSVVLNDFYSLELPFGKSPGRSGVADSLGRLFRSVSGGGGDGGDEALEKTRDVTFDVGGEMVGANRAVLACRSEYFKMLLTGGMAESKSSLIKVEDMDASTFVKVLEYLYTDAVTGLTSASAVPLLIAAEMTLLDELKTLCEDFIRRDISVSTVCGLLITAERSQVA</sequence>
<evidence type="ECO:0000256" key="3">
    <source>
        <dbReference type="SAM" id="MobiDB-lite"/>
    </source>
</evidence>
<evidence type="ECO:0000259" key="4">
    <source>
        <dbReference type="PROSITE" id="PS50097"/>
    </source>
</evidence>
<dbReference type="PROSITE" id="PS50097">
    <property type="entry name" value="BTB"/>
    <property type="match status" value="1"/>
</dbReference>
<dbReference type="Pfam" id="PF01344">
    <property type="entry name" value="Kelch_1"/>
    <property type="match status" value="1"/>
</dbReference>
<keyword evidence="1" id="KW-0880">Kelch repeat</keyword>
<evidence type="ECO:0000313" key="5">
    <source>
        <dbReference type="EMBL" id="GMI35890.1"/>
    </source>
</evidence>
<reference evidence="5 6" key="1">
    <citation type="journal article" date="2023" name="Commun. Biol.">
        <title>Genome analysis of Parmales, the sister group of diatoms, reveals the evolutionary specialization of diatoms from phago-mixotrophs to photoautotrophs.</title>
        <authorList>
            <person name="Ban H."/>
            <person name="Sato S."/>
            <person name="Yoshikawa S."/>
            <person name="Yamada K."/>
            <person name="Nakamura Y."/>
            <person name="Ichinomiya M."/>
            <person name="Sato N."/>
            <person name="Blanc-Mathieu R."/>
            <person name="Endo H."/>
            <person name="Kuwata A."/>
            <person name="Ogata H."/>
        </authorList>
    </citation>
    <scope>NUCLEOTIDE SEQUENCE [LARGE SCALE GENOMIC DNA]</scope>
</reference>
<feature type="region of interest" description="Disordered" evidence="3">
    <location>
        <begin position="251"/>
        <end position="276"/>
    </location>
</feature>
<feature type="compositionally biased region" description="Pro residues" evidence="3">
    <location>
        <begin position="341"/>
        <end position="353"/>
    </location>
</feature>
<keyword evidence="2" id="KW-0677">Repeat</keyword>
<dbReference type="PANTHER" id="PTHR23244:SF481">
    <property type="entry name" value="KELCH REPEAT-CONTAINING PROTEIN"/>
    <property type="match status" value="1"/>
</dbReference>
<dbReference type="Gene3D" id="2.120.10.80">
    <property type="entry name" value="Kelch-type beta propeller"/>
    <property type="match status" value="3"/>
</dbReference>